<dbReference type="EMBL" id="AFAY01000023">
    <property type="protein sequence ID" value="EGF11141.1"/>
    <property type="molecule type" value="Genomic_DNA"/>
</dbReference>
<dbReference type="AlphaFoldDB" id="F2BBR2"/>
<sequence length="54" mass="5915">MSYIKNPQRLKLFCISSRSNALLILGISRSSALCTRRTKPALSTGSVRIVTAFS</sequence>
<dbReference type="HOGENOM" id="CLU_3055048_0_0_4"/>
<feature type="non-terminal residue" evidence="1">
    <location>
        <position position="54"/>
    </location>
</feature>
<name>F2BBR2_9NEIS</name>
<organism evidence="1 2">
    <name type="scientific">Neisseria bacilliformis ATCC BAA-1200</name>
    <dbReference type="NCBI Taxonomy" id="888742"/>
    <lineage>
        <taxon>Bacteria</taxon>
        <taxon>Pseudomonadati</taxon>
        <taxon>Pseudomonadota</taxon>
        <taxon>Betaproteobacteria</taxon>
        <taxon>Neisseriales</taxon>
        <taxon>Neisseriaceae</taxon>
        <taxon>Neisseria</taxon>
    </lineage>
</organism>
<proteinExistence type="predicted"/>
<gene>
    <name evidence="1" type="ORF">HMPREF9123_1167</name>
</gene>
<keyword evidence="2" id="KW-1185">Reference proteome</keyword>
<evidence type="ECO:0000313" key="2">
    <source>
        <dbReference type="Proteomes" id="UP000004105"/>
    </source>
</evidence>
<evidence type="ECO:0000313" key="1">
    <source>
        <dbReference type="EMBL" id="EGF11141.1"/>
    </source>
</evidence>
<comment type="caution">
    <text evidence="1">The sequence shown here is derived from an EMBL/GenBank/DDBJ whole genome shotgun (WGS) entry which is preliminary data.</text>
</comment>
<dbReference type="Proteomes" id="UP000004105">
    <property type="component" value="Unassembled WGS sequence"/>
</dbReference>
<protein>
    <submittedName>
        <fullName evidence="1">Uncharacterized protein</fullName>
    </submittedName>
</protein>
<reference evidence="1 2" key="1">
    <citation type="submission" date="2011-02" db="EMBL/GenBank/DDBJ databases">
        <authorList>
            <person name="Muzny D."/>
            <person name="Qin X."/>
            <person name="Deng J."/>
            <person name="Jiang H."/>
            <person name="Liu Y."/>
            <person name="Qu J."/>
            <person name="Song X.-Z."/>
            <person name="Zhang L."/>
            <person name="Thornton R."/>
            <person name="Coyle M."/>
            <person name="Francisco L."/>
            <person name="Jackson L."/>
            <person name="Javaid M."/>
            <person name="Korchina V."/>
            <person name="Kovar C."/>
            <person name="Mata R."/>
            <person name="Mathew T."/>
            <person name="Ngo R."/>
            <person name="Nguyen L."/>
            <person name="Nguyen N."/>
            <person name="Okwuonu G."/>
            <person name="Ongeri F."/>
            <person name="Pham C."/>
            <person name="Simmons D."/>
            <person name="Wilczek-Boney K."/>
            <person name="Hale W."/>
            <person name="Jakkamsetti A."/>
            <person name="Pham P."/>
            <person name="Ruth R."/>
            <person name="San Lucas F."/>
            <person name="Warren J."/>
            <person name="Zhang J."/>
            <person name="Zhao Z."/>
            <person name="Zhou C."/>
            <person name="Zhu D."/>
            <person name="Lee S."/>
            <person name="Bess C."/>
            <person name="Blankenburg K."/>
            <person name="Forbes L."/>
            <person name="Fu Q."/>
            <person name="Gubbala S."/>
            <person name="Hirani K."/>
            <person name="Jayaseelan J.C."/>
            <person name="Lara F."/>
            <person name="Munidasa M."/>
            <person name="Palculict T."/>
            <person name="Patil S."/>
            <person name="Pu L.-L."/>
            <person name="Saada N."/>
            <person name="Tang L."/>
            <person name="Weissenberger G."/>
            <person name="Zhu Y."/>
            <person name="Hemphill L."/>
            <person name="Shang Y."/>
            <person name="Youmans B."/>
            <person name="Ayvaz T."/>
            <person name="Ross M."/>
            <person name="Santibanez J."/>
            <person name="Aqrawi P."/>
            <person name="Gross S."/>
            <person name="Joshi V."/>
            <person name="Fowler G."/>
            <person name="Nazareth L."/>
            <person name="Reid J."/>
            <person name="Worley K."/>
            <person name="Petrosino J."/>
            <person name="Highlander S."/>
            <person name="Gibbs R."/>
        </authorList>
    </citation>
    <scope>NUCLEOTIDE SEQUENCE [LARGE SCALE GENOMIC DNA]</scope>
    <source>
        <strain evidence="1 2">ATCC BAA-1200</strain>
    </source>
</reference>
<accession>F2BBR2</accession>